<dbReference type="InterPro" id="IPR035904">
    <property type="entry name" value="Chorismate_synth_AroC_sf"/>
</dbReference>
<dbReference type="UniPathway" id="UPA00053">
    <property type="reaction ID" value="UER00090"/>
</dbReference>
<keyword evidence="8 9" id="KW-0456">Lyase</keyword>
<dbReference type="RefSeq" id="WP_090894714.1">
    <property type="nucleotide sequence ID" value="NZ_CZPZ01000003.1"/>
</dbReference>
<dbReference type="EC" id="4.2.3.5" evidence="4 9"/>
<dbReference type="Gene3D" id="3.60.150.10">
    <property type="entry name" value="Chorismate synthase AroC"/>
    <property type="match status" value="1"/>
</dbReference>
<keyword evidence="9" id="KW-0285">Flavoprotein</keyword>
<evidence type="ECO:0000313" key="13">
    <source>
        <dbReference type="Proteomes" id="UP000198736"/>
    </source>
</evidence>
<dbReference type="PROSITE" id="PS00789">
    <property type="entry name" value="CHORISMATE_SYNTHASE_3"/>
    <property type="match status" value="1"/>
</dbReference>
<dbReference type="STRING" id="1742973.COMA2_110170"/>
<dbReference type="GO" id="GO:0005829">
    <property type="term" value="C:cytosol"/>
    <property type="evidence" value="ECO:0007669"/>
    <property type="project" value="TreeGrafter"/>
</dbReference>
<dbReference type="HAMAP" id="MF_00300">
    <property type="entry name" value="Chorismate_synth"/>
    <property type="match status" value="1"/>
</dbReference>
<evidence type="ECO:0000313" key="12">
    <source>
        <dbReference type="EMBL" id="CUS32932.1"/>
    </source>
</evidence>
<dbReference type="GO" id="GO:0004107">
    <property type="term" value="F:chorismate synthase activity"/>
    <property type="evidence" value="ECO:0007669"/>
    <property type="project" value="UniProtKB-UniRule"/>
</dbReference>
<feature type="binding site" evidence="9">
    <location>
        <position position="319"/>
    </location>
    <ligand>
        <name>FMN</name>
        <dbReference type="ChEBI" id="CHEBI:58210"/>
    </ligand>
</feature>
<evidence type="ECO:0000256" key="6">
    <source>
        <dbReference type="ARBA" id="ARBA00022643"/>
    </source>
</evidence>
<evidence type="ECO:0000256" key="10">
    <source>
        <dbReference type="RuleBase" id="RU000605"/>
    </source>
</evidence>
<protein>
    <recommendedName>
        <fullName evidence="4 9">Chorismate synthase</fullName>
        <shortName evidence="9">CS</shortName>
        <ecNumber evidence="4 9">4.2.3.5</ecNumber>
    </recommendedName>
    <alternativeName>
        <fullName evidence="9">5-enolpyruvylshikimate-3-phosphate phospholyase</fullName>
    </alternativeName>
</protein>
<accession>A0A0S4LAW0</accession>
<gene>
    <name evidence="9 12" type="primary">aroC</name>
    <name evidence="12" type="ORF">COMA2_110170</name>
</gene>
<dbReference type="NCBIfam" id="TIGR00033">
    <property type="entry name" value="aroC"/>
    <property type="match status" value="1"/>
</dbReference>
<feature type="binding site" evidence="9">
    <location>
        <begin position="293"/>
        <end position="297"/>
    </location>
    <ligand>
        <name>FMN</name>
        <dbReference type="ChEBI" id="CHEBI:58210"/>
    </ligand>
</feature>
<sequence>MAANTFGRMFTVTSFGESHGPAIGCVVDGCPPGLALSAEGIQKDLDRRKPGTSRHVTQRQESDHVEILSGVFEGQTTGTPIALLIRNEDQRSRDYGNLIDTFRPGHADYTYWQKYGIRDYRGGGRASARETAVRVAAAAIARKWLSEKYGVVIRGYLSQLGPHELRFKDWDAVGRNPFFSADPDAVAELESFMDELRKAGDSVGARITTIAEHVPVGWGAPVYGKLDADLAAAMMSINAVKAVEIGSGFASVTQRGSEHGDELTPDGFVTNHAGGILGGISTGQNIVVTIGIKPTSSIRIPRKSIDKQGNPVMVETNGRHDPCVGIRATPIAEAMLALVLMDHALLHRAQNADVRTKTPKIHGSITRMISKEKKQPASKINPDPAEA</sequence>
<dbReference type="OrthoDB" id="9771806at2"/>
<name>A0A0S4LAW0_9BACT</name>
<feature type="binding site" evidence="9">
    <location>
        <begin position="238"/>
        <end position="239"/>
    </location>
    <ligand>
        <name>FMN</name>
        <dbReference type="ChEBI" id="CHEBI:58210"/>
    </ligand>
</feature>
<evidence type="ECO:0000256" key="3">
    <source>
        <dbReference type="ARBA" id="ARBA00011881"/>
    </source>
</evidence>
<proteinExistence type="inferred from homology"/>
<keyword evidence="9" id="KW-0274">FAD</keyword>
<dbReference type="GO" id="GO:0010181">
    <property type="term" value="F:FMN binding"/>
    <property type="evidence" value="ECO:0007669"/>
    <property type="project" value="TreeGrafter"/>
</dbReference>
<dbReference type="Proteomes" id="UP000198736">
    <property type="component" value="Unassembled WGS sequence"/>
</dbReference>
<comment type="cofactor">
    <cofactor evidence="9 10">
        <name>FMNH2</name>
        <dbReference type="ChEBI" id="CHEBI:57618"/>
    </cofactor>
    <text evidence="9 10">Reduced FMN (FMNH(2)).</text>
</comment>
<feature type="region of interest" description="Disordered" evidence="11">
    <location>
        <begin position="367"/>
        <end position="387"/>
    </location>
</feature>
<keyword evidence="7 9" id="KW-0057">Aromatic amino acid biosynthesis</keyword>
<comment type="catalytic activity">
    <reaction evidence="9 10">
        <text>5-O-(1-carboxyvinyl)-3-phosphoshikimate = chorismate + phosphate</text>
        <dbReference type="Rhea" id="RHEA:21020"/>
        <dbReference type="ChEBI" id="CHEBI:29748"/>
        <dbReference type="ChEBI" id="CHEBI:43474"/>
        <dbReference type="ChEBI" id="CHEBI:57701"/>
        <dbReference type="EC" id="4.2.3.5"/>
    </reaction>
</comment>
<dbReference type="AlphaFoldDB" id="A0A0S4LAW0"/>
<comment type="similarity">
    <text evidence="2 9 10">Belongs to the chorismate synthase family.</text>
</comment>
<dbReference type="PIRSF" id="PIRSF001456">
    <property type="entry name" value="Chorismate_synth"/>
    <property type="match status" value="1"/>
</dbReference>
<dbReference type="FunFam" id="3.60.150.10:FF:000001">
    <property type="entry name" value="Chorismate synthase"/>
    <property type="match status" value="1"/>
</dbReference>
<reference evidence="13" key="1">
    <citation type="submission" date="2015-10" db="EMBL/GenBank/DDBJ databases">
        <authorList>
            <person name="Luecker S."/>
            <person name="Luecker S."/>
        </authorList>
    </citation>
    <scope>NUCLEOTIDE SEQUENCE [LARGE SCALE GENOMIC DNA]</scope>
</reference>
<dbReference type="SUPFAM" id="SSF103263">
    <property type="entry name" value="Chorismate synthase, AroC"/>
    <property type="match status" value="1"/>
</dbReference>
<dbReference type="PROSITE" id="PS00787">
    <property type="entry name" value="CHORISMATE_SYNTHASE_1"/>
    <property type="match status" value="1"/>
</dbReference>
<dbReference type="GO" id="GO:0008652">
    <property type="term" value="P:amino acid biosynthetic process"/>
    <property type="evidence" value="ECO:0007669"/>
    <property type="project" value="UniProtKB-KW"/>
</dbReference>
<evidence type="ECO:0000256" key="2">
    <source>
        <dbReference type="ARBA" id="ARBA00008014"/>
    </source>
</evidence>
<keyword evidence="13" id="KW-1185">Reference proteome</keyword>
<organism evidence="12 13">
    <name type="scientific">Candidatus Nitrospira nitrificans</name>
    <dbReference type="NCBI Taxonomy" id="1742973"/>
    <lineage>
        <taxon>Bacteria</taxon>
        <taxon>Pseudomonadati</taxon>
        <taxon>Nitrospirota</taxon>
        <taxon>Nitrospiria</taxon>
        <taxon>Nitrospirales</taxon>
        <taxon>Nitrospiraceae</taxon>
        <taxon>Nitrospira</taxon>
    </lineage>
</organism>
<keyword evidence="9" id="KW-0521">NADP</keyword>
<dbReference type="InterPro" id="IPR020541">
    <property type="entry name" value="Chorismate_synthase_CS"/>
</dbReference>
<keyword evidence="5 9" id="KW-0028">Amino-acid biosynthesis</keyword>
<comment type="pathway">
    <text evidence="1 9 10">Metabolic intermediate biosynthesis; chorismate biosynthesis; chorismate from D-erythrose 4-phosphate and phosphoenolpyruvate: step 7/7.</text>
</comment>
<dbReference type="GO" id="GO:0009073">
    <property type="term" value="P:aromatic amino acid family biosynthetic process"/>
    <property type="evidence" value="ECO:0007669"/>
    <property type="project" value="UniProtKB-KW"/>
</dbReference>
<dbReference type="PROSITE" id="PS00788">
    <property type="entry name" value="CHORISMATE_SYNTHASE_2"/>
    <property type="match status" value="1"/>
</dbReference>
<feature type="binding site" evidence="9">
    <location>
        <position position="54"/>
    </location>
    <ligand>
        <name>NADP(+)</name>
        <dbReference type="ChEBI" id="CHEBI:58349"/>
    </ligand>
</feature>
<dbReference type="PANTHER" id="PTHR21085:SF0">
    <property type="entry name" value="CHORISMATE SYNTHASE"/>
    <property type="match status" value="1"/>
</dbReference>
<dbReference type="Pfam" id="PF01264">
    <property type="entry name" value="Chorismate_synt"/>
    <property type="match status" value="1"/>
</dbReference>
<evidence type="ECO:0000256" key="11">
    <source>
        <dbReference type="SAM" id="MobiDB-lite"/>
    </source>
</evidence>
<evidence type="ECO:0000256" key="4">
    <source>
        <dbReference type="ARBA" id="ARBA00013036"/>
    </source>
</evidence>
<comment type="function">
    <text evidence="9">Catalyzes the anti-1,4-elimination of the C-3 phosphate and the C-6 proR hydrogen from 5-enolpyruvylshikimate-3-phosphate (EPSP) to yield chorismate, which is the branch point compound that serves as the starting substrate for the three terminal pathways of aromatic amino acid biosynthesis. This reaction introduces a second double bond into the aromatic ring system.</text>
</comment>
<evidence type="ECO:0000256" key="1">
    <source>
        <dbReference type="ARBA" id="ARBA00005044"/>
    </source>
</evidence>
<feature type="binding site" evidence="9">
    <location>
        <begin position="125"/>
        <end position="127"/>
    </location>
    <ligand>
        <name>FMN</name>
        <dbReference type="ChEBI" id="CHEBI:58210"/>
    </ligand>
</feature>
<dbReference type="GO" id="GO:0009423">
    <property type="term" value="P:chorismate biosynthetic process"/>
    <property type="evidence" value="ECO:0007669"/>
    <property type="project" value="UniProtKB-UniRule"/>
</dbReference>
<comment type="subunit">
    <text evidence="3 9">Homotetramer.</text>
</comment>
<dbReference type="EMBL" id="CZPZ01000003">
    <property type="protein sequence ID" value="CUS32932.1"/>
    <property type="molecule type" value="Genomic_DNA"/>
</dbReference>
<evidence type="ECO:0000256" key="5">
    <source>
        <dbReference type="ARBA" id="ARBA00022605"/>
    </source>
</evidence>
<dbReference type="PANTHER" id="PTHR21085">
    <property type="entry name" value="CHORISMATE SYNTHASE"/>
    <property type="match status" value="1"/>
</dbReference>
<evidence type="ECO:0000256" key="8">
    <source>
        <dbReference type="ARBA" id="ARBA00023239"/>
    </source>
</evidence>
<feature type="binding site" evidence="9">
    <location>
        <position position="48"/>
    </location>
    <ligand>
        <name>NADP(+)</name>
        <dbReference type="ChEBI" id="CHEBI:58349"/>
    </ligand>
</feature>
<dbReference type="NCBIfam" id="NF003793">
    <property type="entry name" value="PRK05382.1"/>
    <property type="match status" value="1"/>
</dbReference>
<evidence type="ECO:0000256" key="7">
    <source>
        <dbReference type="ARBA" id="ARBA00023141"/>
    </source>
</evidence>
<keyword evidence="6 9" id="KW-0288">FMN</keyword>
<feature type="binding site" evidence="9">
    <location>
        <position position="278"/>
    </location>
    <ligand>
        <name>FMN</name>
        <dbReference type="ChEBI" id="CHEBI:58210"/>
    </ligand>
</feature>
<evidence type="ECO:0000256" key="9">
    <source>
        <dbReference type="HAMAP-Rule" id="MF_00300"/>
    </source>
</evidence>
<dbReference type="CDD" id="cd07304">
    <property type="entry name" value="Chorismate_synthase"/>
    <property type="match status" value="1"/>
</dbReference>
<dbReference type="InterPro" id="IPR000453">
    <property type="entry name" value="Chorismate_synth"/>
</dbReference>